<dbReference type="InterPro" id="IPR050109">
    <property type="entry name" value="HTH-type_TetR-like_transc_reg"/>
</dbReference>
<dbReference type="AlphaFoldDB" id="A0A512PAQ8"/>
<comment type="caution">
    <text evidence="6">The sequence shown here is derived from an EMBL/GenBank/DDBJ whole genome shotgun (WGS) entry which is preliminary data.</text>
</comment>
<evidence type="ECO:0000259" key="5">
    <source>
        <dbReference type="PROSITE" id="PS50977"/>
    </source>
</evidence>
<dbReference type="Gene3D" id="1.10.10.60">
    <property type="entry name" value="Homeodomain-like"/>
    <property type="match status" value="1"/>
</dbReference>
<reference evidence="6 7" key="1">
    <citation type="submission" date="2019-07" db="EMBL/GenBank/DDBJ databases">
        <title>Whole genome shotgun sequence of Cellulomonas soli NBRC 109434.</title>
        <authorList>
            <person name="Hosoyama A."/>
            <person name="Uohara A."/>
            <person name="Ohji S."/>
            <person name="Ichikawa N."/>
        </authorList>
    </citation>
    <scope>NUCLEOTIDE SEQUENCE [LARGE SCALE GENOMIC DNA]</scope>
    <source>
        <strain evidence="6 7">NBRC 109434</strain>
    </source>
</reference>
<dbReference type="PANTHER" id="PTHR30055:SF148">
    <property type="entry name" value="TETR-FAMILY TRANSCRIPTIONAL REGULATOR"/>
    <property type="match status" value="1"/>
</dbReference>
<dbReference type="SUPFAM" id="SSF48498">
    <property type="entry name" value="Tetracyclin repressor-like, C-terminal domain"/>
    <property type="match status" value="1"/>
</dbReference>
<proteinExistence type="predicted"/>
<evidence type="ECO:0000313" key="7">
    <source>
        <dbReference type="Proteomes" id="UP000321798"/>
    </source>
</evidence>
<dbReference type="Gene3D" id="1.10.357.10">
    <property type="entry name" value="Tetracycline Repressor, domain 2"/>
    <property type="match status" value="1"/>
</dbReference>
<dbReference type="InterPro" id="IPR011075">
    <property type="entry name" value="TetR_C"/>
</dbReference>
<dbReference type="InterPro" id="IPR009057">
    <property type="entry name" value="Homeodomain-like_sf"/>
</dbReference>
<feature type="DNA-binding region" description="H-T-H motif" evidence="4">
    <location>
        <begin position="41"/>
        <end position="60"/>
    </location>
</feature>
<evidence type="ECO:0000256" key="3">
    <source>
        <dbReference type="ARBA" id="ARBA00023163"/>
    </source>
</evidence>
<evidence type="ECO:0000256" key="2">
    <source>
        <dbReference type="ARBA" id="ARBA00023125"/>
    </source>
</evidence>
<dbReference type="InterPro" id="IPR036271">
    <property type="entry name" value="Tet_transcr_reg_TetR-rel_C_sf"/>
</dbReference>
<dbReference type="GO" id="GO:0003700">
    <property type="term" value="F:DNA-binding transcription factor activity"/>
    <property type="evidence" value="ECO:0007669"/>
    <property type="project" value="TreeGrafter"/>
</dbReference>
<name>A0A512PAQ8_9CELL</name>
<keyword evidence="7" id="KW-1185">Reference proteome</keyword>
<evidence type="ECO:0000256" key="4">
    <source>
        <dbReference type="PROSITE-ProRule" id="PRU00335"/>
    </source>
</evidence>
<dbReference type="SUPFAM" id="SSF46689">
    <property type="entry name" value="Homeodomain-like"/>
    <property type="match status" value="1"/>
</dbReference>
<dbReference type="Pfam" id="PF16859">
    <property type="entry name" value="TetR_C_11"/>
    <property type="match status" value="1"/>
</dbReference>
<accession>A0A512PAQ8</accession>
<dbReference type="InterPro" id="IPR001647">
    <property type="entry name" value="HTH_TetR"/>
</dbReference>
<dbReference type="RefSeq" id="WP_223203465.1">
    <property type="nucleotide sequence ID" value="NZ_BAABBJ010000009.1"/>
</dbReference>
<dbReference type="PANTHER" id="PTHR30055">
    <property type="entry name" value="HTH-TYPE TRANSCRIPTIONAL REGULATOR RUTR"/>
    <property type="match status" value="1"/>
</dbReference>
<dbReference type="GO" id="GO:0000976">
    <property type="term" value="F:transcription cis-regulatory region binding"/>
    <property type="evidence" value="ECO:0007669"/>
    <property type="project" value="TreeGrafter"/>
</dbReference>
<evidence type="ECO:0000313" key="6">
    <source>
        <dbReference type="EMBL" id="GEP68300.1"/>
    </source>
</evidence>
<protein>
    <submittedName>
        <fullName evidence="6">Putative transcriptional regulator, TetR family protein</fullName>
    </submittedName>
</protein>
<gene>
    <name evidence="6" type="ORF">CSO01_10150</name>
</gene>
<dbReference type="PROSITE" id="PS50977">
    <property type="entry name" value="HTH_TETR_2"/>
    <property type="match status" value="1"/>
</dbReference>
<sequence>MNTVSSKAQAVRPGRPRSQERRLAVLHAAAELALEDAAAPTMDAIATRAGVSRTTLYKWWPSPSAVLLEGLLEHFHESIELDDALPVREALTGQVDALVHLLRDTAAGTLLRGLMAASSSDRTVGEAMLDTWLRPRREHAVHHLHRGIADGSLRAGTDVEIVTDALFAPVYHRLVWGHAPLEDDLAERICDLVWSGIAAP</sequence>
<evidence type="ECO:0000256" key="1">
    <source>
        <dbReference type="ARBA" id="ARBA00023015"/>
    </source>
</evidence>
<keyword evidence="1" id="KW-0805">Transcription regulation</keyword>
<organism evidence="6 7">
    <name type="scientific">Cellulomonas soli</name>
    <dbReference type="NCBI Taxonomy" id="931535"/>
    <lineage>
        <taxon>Bacteria</taxon>
        <taxon>Bacillati</taxon>
        <taxon>Actinomycetota</taxon>
        <taxon>Actinomycetes</taxon>
        <taxon>Micrococcales</taxon>
        <taxon>Cellulomonadaceae</taxon>
        <taxon>Cellulomonas</taxon>
    </lineage>
</organism>
<feature type="domain" description="HTH tetR-type" evidence="5">
    <location>
        <begin position="19"/>
        <end position="78"/>
    </location>
</feature>
<dbReference type="Pfam" id="PF00440">
    <property type="entry name" value="TetR_N"/>
    <property type="match status" value="1"/>
</dbReference>
<dbReference type="EMBL" id="BKAL01000003">
    <property type="protein sequence ID" value="GEP68300.1"/>
    <property type="molecule type" value="Genomic_DNA"/>
</dbReference>
<keyword evidence="3" id="KW-0804">Transcription</keyword>
<dbReference type="Proteomes" id="UP000321798">
    <property type="component" value="Unassembled WGS sequence"/>
</dbReference>
<keyword evidence="2 4" id="KW-0238">DNA-binding</keyword>